<dbReference type="GeneID" id="81371438"/>
<reference evidence="1" key="2">
    <citation type="journal article" date="2023" name="IMA Fungus">
        <title>Comparative genomic study of the Penicillium genus elucidates a diverse pangenome and 15 lateral gene transfer events.</title>
        <authorList>
            <person name="Petersen C."/>
            <person name="Sorensen T."/>
            <person name="Nielsen M.R."/>
            <person name="Sondergaard T.E."/>
            <person name="Sorensen J.L."/>
            <person name="Fitzpatrick D.A."/>
            <person name="Frisvad J.C."/>
            <person name="Nielsen K.L."/>
        </authorList>
    </citation>
    <scope>NUCLEOTIDE SEQUENCE</scope>
    <source>
        <strain evidence="1">IBT 29677</strain>
    </source>
</reference>
<name>A0A9X0B8T6_9EURO</name>
<evidence type="ECO:0000313" key="2">
    <source>
        <dbReference type="Proteomes" id="UP001147747"/>
    </source>
</evidence>
<reference evidence="1" key="1">
    <citation type="submission" date="2022-12" db="EMBL/GenBank/DDBJ databases">
        <authorList>
            <person name="Petersen C."/>
        </authorList>
    </citation>
    <scope>NUCLEOTIDE SEQUENCE</scope>
    <source>
        <strain evidence="1">IBT 29677</strain>
    </source>
</reference>
<dbReference type="Gene3D" id="3.30.559.10">
    <property type="entry name" value="Chloramphenicol acetyltransferase-like domain"/>
    <property type="match status" value="1"/>
</dbReference>
<dbReference type="PANTHER" id="PTHR42034">
    <property type="entry name" value="CHROMOSOME 7, WHOLE GENOME SHOTGUN SEQUENCE-RELATED"/>
    <property type="match status" value="1"/>
</dbReference>
<evidence type="ECO:0008006" key="3">
    <source>
        <dbReference type="Google" id="ProtNLM"/>
    </source>
</evidence>
<dbReference type="InterPro" id="IPR023213">
    <property type="entry name" value="CAT-like_dom_sf"/>
</dbReference>
<organism evidence="1 2">
    <name type="scientific">Penicillium cosmopolitanum</name>
    <dbReference type="NCBI Taxonomy" id="1131564"/>
    <lineage>
        <taxon>Eukaryota</taxon>
        <taxon>Fungi</taxon>
        <taxon>Dikarya</taxon>
        <taxon>Ascomycota</taxon>
        <taxon>Pezizomycotina</taxon>
        <taxon>Eurotiomycetes</taxon>
        <taxon>Eurotiomycetidae</taxon>
        <taxon>Eurotiales</taxon>
        <taxon>Aspergillaceae</taxon>
        <taxon>Penicillium</taxon>
    </lineage>
</organism>
<proteinExistence type="predicted"/>
<protein>
    <recommendedName>
        <fullName evidence="3">Condensation domain-containing protein</fullName>
    </recommendedName>
</protein>
<dbReference type="Gene3D" id="3.30.559.30">
    <property type="entry name" value="Nonribosomal peptide synthetase, condensation domain"/>
    <property type="match status" value="1"/>
</dbReference>
<sequence>MGTPSKRNGEFFFISIENLTASLFEGRHQYTINSRLKVDYELPLSQKEKTLRHAWKQLRYLQPQVTATVEGVKKIYEIPDNLALESWLEKTFIISNAGDAEELSRDVSPILQATLYYLPRSSELVIRAPHSVIDALGMIMLWYSYLTALTSPCEITFGDEVTRLPDSLETLLGHPEPPRTEMMARAQEIINTFVTTPGVGPKNEVGKVLPGPTQRRELAFSVDSTQAIIQACKNNGYSVTAAVHAVFIQTLVKHAYPAGDQSKYVTATNYNLRDILPEPYSSSDYAAALFYTPWTFSLDPPETFSETDPEVLAGPVPRDAQVSSLGVLERHIQHSYGAGDGNVVIRDFKFGIEVVVGYSMFFFTFRDQLRLIYSFNEASGDPENIQTYLEDMQNTLEDKLRAQ</sequence>
<gene>
    <name evidence="1" type="ORF">N7509_007821</name>
</gene>
<dbReference type="OrthoDB" id="2548233at2759"/>
<dbReference type="EMBL" id="JAPZBU010000008">
    <property type="protein sequence ID" value="KAJ5392331.1"/>
    <property type="molecule type" value="Genomic_DNA"/>
</dbReference>
<dbReference type="PANTHER" id="PTHR42034:SF1">
    <property type="entry name" value="CONDENSATION DOMAIN-CONTAINING PROTEIN"/>
    <property type="match status" value="1"/>
</dbReference>
<accession>A0A9X0B8T6</accession>
<dbReference type="AlphaFoldDB" id="A0A9X0B8T6"/>
<keyword evidence="2" id="KW-1185">Reference proteome</keyword>
<dbReference type="RefSeq" id="XP_056488009.1">
    <property type="nucleotide sequence ID" value="XM_056632458.1"/>
</dbReference>
<comment type="caution">
    <text evidence="1">The sequence shown here is derived from an EMBL/GenBank/DDBJ whole genome shotgun (WGS) entry which is preliminary data.</text>
</comment>
<dbReference type="Proteomes" id="UP001147747">
    <property type="component" value="Unassembled WGS sequence"/>
</dbReference>
<evidence type="ECO:0000313" key="1">
    <source>
        <dbReference type="EMBL" id="KAJ5392331.1"/>
    </source>
</evidence>